<keyword evidence="2" id="KW-1185">Reference proteome</keyword>
<comment type="caution">
    <text evidence="1">The sequence shown here is derived from an EMBL/GenBank/DDBJ whole genome shotgun (WGS) entry which is preliminary data.</text>
</comment>
<evidence type="ECO:0000313" key="2">
    <source>
        <dbReference type="Proteomes" id="UP001190925"/>
    </source>
</evidence>
<reference evidence="1 2" key="2">
    <citation type="journal article" date="2020" name="Cell Rep.">
        <title>Acquisition and Adaptation of Ultra-small Parasitic Reduced Genome Bacteria to Mammalian Hosts.</title>
        <authorList>
            <person name="McLean J.S."/>
            <person name="Bor B."/>
            <person name="Kerns K.A."/>
            <person name="Liu Q."/>
            <person name="To T.T."/>
            <person name="Solden L."/>
            <person name="Hendrickson E.L."/>
            <person name="Wrighton K."/>
            <person name="Shi W."/>
            <person name="He X."/>
        </authorList>
    </citation>
    <scope>NUCLEOTIDE SEQUENCE [LARGE SCALE GENOMIC DNA]</scope>
    <source>
        <strain evidence="1 2">TM7_CMJM_G6_1_HOT_870</strain>
    </source>
</reference>
<organism evidence="1 2">
    <name type="scientific">Candidatus Nanogingivalis gingivitcus</name>
    <dbReference type="NCBI Taxonomy" id="2171992"/>
    <lineage>
        <taxon>Bacteria</taxon>
        <taxon>Candidatus Saccharimonadota</taxon>
        <taxon>Candidatus Nanosyncoccalia</taxon>
        <taxon>Candidatus Nanogingivales</taxon>
        <taxon>Candidatus Nanogingivalaceae</taxon>
        <taxon>Candidatus Nanogingivalis</taxon>
    </lineage>
</organism>
<evidence type="ECO:0000313" key="1">
    <source>
        <dbReference type="EMBL" id="RYC72882.1"/>
    </source>
</evidence>
<accession>A0ABY0FIY7</accession>
<dbReference type="Proteomes" id="UP001190925">
    <property type="component" value="Unassembled WGS sequence"/>
</dbReference>
<name>A0ABY0FIY7_9BACT</name>
<reference evidence="1 2" key="1">
    <citation type="journal article" date="2018" name="bioRxiv">
        <title>Evidence of independent acquisition and adaption of ultra-small bacteria to human hosts across the highly diverse yet reduced genomes of the phylum Saccharibacteria.</title>
        <authorList>
            <person name="McLean J.S."/>
            <person name="Bor B."/>
            <person name="To T.T."/>
            <person name="Liu Q."/>
            <person name="Kearns K.A."/>
            <person name="Solden L.M."/>
            <person name="Wrighton K.C."/>
            <person name="He X."/>
            <person name="Shi W."/>
        </authorList>
    </citation>
    <scope>NUCLEOTIDE SEQUENCE [LARGE SCALE GENOMIC DNA]</scope>
    <source>
        <strain evidence="1 2">TM7_CMJM_G6_1_HOT_870</strain>
    </source>
</reference>
<protein>
    <submittedName>
        <fullName evidence="1">Uncharacterized protein</fullName>
    </submittedName>
</protein>
<sequence>MVFNKESDFEEALIKILSEKRWEEEVLPLWA</sequence>
<proteinExistence type="predicted"/>
<gene>
    <name evidence="1" type="ORF">G6CMJM_00218</name>
</gene>
<dbReference type="EMBL" id="PRLK01000002">
    <property type="protein sequence ID" value="RYC72882.1"/>
    <property type="molecule type" value="Genomic_DNA"/>
</dbReference>